<proteinExistence type="predicted"/>
<evidence type="ECO:0000313" key="1">
    <source>
        <dbReference type="EMBL" id="SPD04160.1"/>
    </source>
</evidence>
<dbReference type="AlphaFoldDB" id="A0A2N9GXR8"/>
<dbReference type="EMBL" id="OIVN01002502">
    <property type="protein sequence ID" value="SPD04160.1"/>
    <property type="molecule type" value="Genomic_DNA"/>
</dbReference>
<reference evidence="1" key="1">
    <citation type="submission" date="2018-02" db="EMBL/GenBank/DDBJ databases">
        <authorList>
            <person name="Cohen D.B."/>
            <person name="Kent A.D."/>
        </authorList>
    </citation>
    <scope>NUCLEOTIDE SEQUENCE</scope>
</reference>
<organism evidence="1">
    <name type="scientific">Fagus sylvatica</name>
    <name type="common">Beechnut</name>
    <dbReference type="NCBI Taxonomy" id="28930"/>
    <lineage>
        <taxon>Eukaryota</taxon>
        <taxon>Viridiplantae</taxon>
        <taxon>Streptophyta</taxon>
        <taxon>Embryophyta</taxon>
        <taxon>Tracheophyta</taxon>
        <taxon>Spermatophyta</taxon>
        <taxon>Magnoliopsida</taxon>
        <taxon>eudicotyledons</taxon>
        <taxon>Gunneridae</taxon>
        <taxon>Pentapetalae</taxon>
        <taxon>rosids</taxon>
        <taxon>fabids</taxon>
        <taxon>Fagales</taxon>
        <taxon>Fagaceae</taxon>
        <taxon>Fagus</taxon>
    </lineage>
</organism>
<name>A0A2N9GXR8_FAGSY</name>
<protein>
    <submittedName>
        <fullName evidence="1">Uncharacterized protein</fullName>
    </submittedName>
</protein>
<gene>
    <name evidence="1" type="ORF">FSB_LOCUS32042</name>
</gene>
<sequence length="42" mass="4501">MANSIRPSGLLGWEYGSKSYVVPDIDSRGCSCSFLDGGQIMC</sequence>
<accession>A0A2N9GXR8</accession>